<dbReference type="FunFam" id="3.40.50.720:FF:000084">
    <property type="entry name" value="Short-chain dehydrogenase reductase"/>
    <property type="match status" value="1"/>
</dbReference>
<dbReference type="Pfam" id="PF13561">
    <property type="entry name" value="adh_short_C2"/>
    <property type="match status" value="1"/>
</dbReference>
<dbReference type="SUPFAM" id="SSF51735">
    <property type="entry name" value="NAD(P)-binding Rossmann-fold domains"/>
    <property type="match status" value="1"/>
</dbReference>
<dbReference type="InterPro" id="IPR036864">
    <property type="entry name" value="Zn2-C6_fun-type_DNA-bd_sf"/>
</dbReference>
<name>A0A553I840_9PEZI</name>
<reference evidence="5" key="1">
    <citation type="submission" date="2019-06" db="EMBL/GenBank/DDBJ databases">
        <title>Draft genome sequence of the griseofulvin-producing fungus Xylaria cubensis strain G536.</title>
        <authorList>
            <person name="Mead M.E."/>
            <person name="Raja H.A."/>
            <person name="Steenwyk J.L."/>
            <person name="Knowles S.L."/>
            <person name="Oberlies N.H."/>
            <person name="Rokas A."/>
        </authorList>
    </citation>
    <scope>NUCLEOTIDE SEQUENCE [LARGE SCALE GENOMIC DNA]</scope>
    <source>
        <strain evidence="5">G536</strain>
    </source>
</reference>
<evidence type="ECO:0000313" key="5">
    <source>
        <dbReference type="Proteomes" id="UP000319160"/>
    </source>
</evidence>
<evidence type="ECO:0008006" key="6">
    <source>
        <dbReference type="Google" id="ProtNLM"/>
    </source>
</evidence>
<dbReference type="OrthoDB" id="47007at2759"/>
<dbReference type="AlphaFoldDB" id="A0A553I840"/>
<dbReference type="PRINTS" id="PR00080">
    <property type="entry name" value="SDRFAMILY"/>
</dbReference>
<dbReference type="PANTHER" id="PTHR42760:SF133">
    <property type="entry name" value="3-OXOACYL-[ACYL-CARRIER-PROTEIN] REDUCTASE"/>
    <property type="match status" value="1"/>
</dbReference>
<dbReference type="GO" id="GO:0006633">
    <property type="term" value="P:fatty acid biosynthetic process"/>
    <property type="evidence" value="ECO:0007669"/>
    <property type="project" value="TreeGrafter"/>
</dbReference>
<dbReference type="InterPro" id="IPR002347">
    <property type="entry name" value="SDR_fam"/>
</dbReference>
<dbReference type="Proteomes" id="UP000319160">
    <property type="component" value="Unassembled WGS sequence"/>
</dbReference>
<protein>
    <recommendedName>
        <fullName evidence="6">Zn(2)-C6 fungal-type domain-containing protein</fullName>
    </recommendedName>
</protein>
<organism evidence="4 5">
    <name type="scientific">Xylaria flabelliformis</name>
    <dbReference type="NCBI Taxonomy" id="2512241"/>
    <lineage>
        <taxon>Eukaryota</taxon>
        <taxon>Fungi</taxon>
        <taxon>Dikarya</taxon>
        <taxon>Ascomycota</taxon>
        <taxon>Pezizomycotina</taxon>
        <taxon>Sordariomycetes</taxon>
        <taxon>Xylariomycetidae</taxon>
        <taxon>Xylariales</taxon>
        <taxon>Xylariaceae</taxon>
        <taxon>Xylaria</taxon>
    </lineage>
</organism>
<dbReference type="GO" id="GO:0048038">
    <property type="term" value="F:quinone binding"/>
    <property type="evidence" value="ECO:0007669"/>
    <property type="project" value="TreeGrafter"/>
</dbReference>
<evidence type="ECO:0000256" key="2">
    <source>
        <dbReference type="ARBA" id="ARBA00022857"/>
    </source>
</evidence>
<evidence type="ECO:0000256" key="3">
    <source>
        <dbReference type="ARBA" id="ARBA00023002"/>
    </source>
</evidence>
<dbReference type="PRINTS" id="PR00081">
    <property type="entry name" value="GDHRDH"/>
</dbReference>
<keyword evidence="3" id="KW-0560">Oxidoreductase</keyword>
<keyword evidence="2" id="KW-0521">NADP</keyword>
<proteinExistence type="inferred from homology"/>
<dbReference type="GO" id="GO:0016616">
    <property type="term" value="F:oxidoreductase activity, acting on the CH-OH group of donors, NAD or NADP as acceptor"/>
    <property type="evidence" value="ECO:0007669"/>
    <property type="project" value="TreeGrafter"/>
</dbReference>
<dbReference type="STRING" id="2512241.A0A553I840"/>
<evidence type="ECO:0000313" key="4">
    <source>
        <dbReference type="EMBL" id="TRX96367.1"/>
    </source>
</evidence>
<dbReference type="InterPro" id="IPR036291">
    <property type="entry name" value="NAD(P)-bd_dom_sf"/>
</dbReference>
<sequence length="778" mass="84219">MSPDTLSLAGKIALITGSGRENGIGAAIAKAFARNGASVAIHYVSDKSKARAQKLAADIANEFGTKTTVVQGHVGSPDAAKSIVEQTLKGLGTDHIDILVNNAGGASSTQSALEATEEDLNYDFGVNVFGVVYMTQAVVRIGKMPHGGRIINVGSIASKLSSATTSLYNAAKSAQDSLTASLAAELGRTHGITVNTLAPGPIPTDLSDPFLLNPDGTPSALRENLAALSRAADRVGTVEDMADAALLLVSEKSRWITAQWISISGGVTGTMRLLLNVITIIAALNQPTPKSPESDLVPLSVIPSHFPCVRAKTRCIWPADNNTDACTRCNKRNVACEYDTAAMRHKMRNETSRDTVSTANSVIPIQERTITNVHESSTTLMSVRGPSHNEIALLDPDDENNLYLEEAAELPSLDNFNVTLEDLRLGIEPVSYEGMSAMPLACTKVASLSTTRPPTPWTYQPSNTPLFTTRPFTRPDHVALASLALRVLRSYPSMMTTKRSLPPFINPSLLLGQMPSFSPILKVRRQGQQEQLGMGANLARARENSRPGKPLLTLLGEGYQSNPKLPVHEFRPLGALGCSTDSARFLLSTYKLLRPRQLTHEIQQLTSGFVVLRIQDVPVGHAVFDISLLTTANLVSQALGLYVGQCFDFDTSEDLAVAWKDWIFLESRRRTVLIFQILGLLVDISAAVSYFSSNGFVLVPLPSSAAIWNAQDFEQWKPEYRKWRRHVIYGLSEIGVLARLESTSDGVLSTPAEWEKWSAEVGDPATLVMIIGELLKNQ</sequence>
<dbReference type="EMBL" id="VFLP01000011">
    <property type="protein sequence ID" value="TRX96367.1"/>
    <property type="molecule type" value="Genomic_DNA"/>
</dbReference>
<dbReference type="Gene3D" id="3.40.50.720">
    <property type="entry name" value="NAD(P)-binding Rossmann-like Domain"/>
    <property type="match status" value="1"/>
</dbReference>
<evidence type="ECO:0000256" key="1">
    <source>
        <dbReference type="ARBA" id="ARBA00006484"/>
    </source>
</evidence>
<dbReference type="GO" id="GO:0008270">
    <property type="term" value="F:zinc ion binding"/>
    <property type="evidence" value="ECO:0007669"/>
    <property type="project" value="InterPro"/>
</dbReference>
<accession>A0A553I840</accession>
<gene>
    <name evidence="4" type="ORF">FHL15_002639</name>
</gene>
<keyword evidence="5" id="KW-1185">Reference proteome</keyword>
<dbReference type="GO" id="GO:0000981">
    <property type="term" value="F:DNA-binding transcription factor activity, RNA polymerase II-specific"/>
    <property type="evidence" value="ECO:0007669"/>
    <property type="project" value="InterPro"/>
</dbReference>
<comment type="caution">
    <text evidence="4">The sequence shown here is derived from an EMBL/GenBank/DDBJ whole genome shotgun (WGS) entry which is preliminary data.</text>
</comment>
<comment type="similarity">
    <text evidence="1">Belongs to the short-chain dehydrogenases/reductases (SDR) family.</text>
</comment>
<dbReference type="Gene3D" id="4.10.240.10">
    <property type="entry name" value="Zn(2)-C6 fungal-type DNA-binding domain"/>
    <property type="match status" value="1"/>
</dbReference>
<dbReference type="PANTHER" id="PTHR42760">
    <property type="entry name" value="SHORT-CHAIN DEHYDROGENASES/REDUCTASES FAMILY MEMBER"/>
    <property type="match status" value="1"/>
</dbReference>
<dbReference type="CDD" id="cd05233">
    <property type="entry name" value="SDR_c"/>
    <property type="match status" value="1"/>
</dbReference>